<accession>V4RUI1</accession>
<keyword evidence="1" id="KW-1133">Transmembrane helix</keyword>
<name>V4RUI1_CITCL</name>
<feature type="transmembrane region" description="Helical" evidence="1">
    <location>
        <begin position="35"/>
        <end position="54"/>
    </location>
</feature>
<dbReference type="EMBL" id="KI536978">
    <property type="protein sequence ID" value="ESR38343.1"/>
    <property type="molecule type" value="Genomic_DNA"/>
</dbReference>
<gene>
    <name evidence="2" type="ORF">CICLE_v10030420mg</name>
</gene>
<dbReference type="InParanoid" id="V4RUI1"/>
<keyword evidence="3" id="KW-1185">Reference proteome</keyword>
<evidence type="ECO:0000256" key="1">
    <source>
        <dbReference type="SAM" id="Phobius"/>
    </source>
</evidence>
<dbReference type="Gramene" id="ESR38343">
    <property type="protein sequence ID" value="ESR38343"/>
    <property type="gene ID" value="CICLE_v10030420mg"/>
</dbReference>
<keyword evidence="1" id="KW-0472">Membrane</keyword>
<evidence type="ECO:0000313" key="3">
    <source>
        <dbReference type="Proteomes" id="UP000030687"/>
    </source>
</evidence>
<dbReference type="KEGG" id="cic:CICLE_v10030420mg"/>
<protein>
    <submittedName>
        <fullName evidence="2">Uncharacterized protein</fullName>
    </submittedName>
</protein>
<organism evidence="2 3">
    <name type="scientific">Citrus clementina</name>
    <name type="common">Clementine</name>
    <name type="synonym">Citrus deliciosa x Citrus sinensis</name>
    <dbReference type="NCBI Taxonomy" id="85681"/>
    <lineage>
        <taxon>Eukaryota</taxon>
        <taxon>Viridiplantae</taxon>
        <taxon>Streptophyta</taxon>
        <taxon>Embryophyta</taxon>
        <taxon>Tracheophyta</taxon>
        <taxon>Spermatophyta</taxon>
        <taxon>Magnoliopsida</taxon>
        <taxon>eudicotyledons</taxon>
        <taxon>Gunneridae</taxon>
        <taxon>Pentapetalae</taxon>
        <taxon>rosids</taxon>
        <taxon>malvids</taxon>
        <taxon>Sapindales</taxon>
        <taxon>Rutaceae</taxon>
        <taxon>Aurantioideae</taxon>
        <taxon>Citrus</taxon>
    </lineage>
</organism>
<keyword evidence="1" id="KW-0812">Transmembrane</keyword>
<sequence>MLLRSLLVDLASSMLLLVLIVRIFQLSFVSLDDQILIIMGLIGFCITRLGYRILAKSYAASRLLHAIRY</sequence>
<dbReference type="AlphaFoldDB" id="V4RUI1"/>
<dbReference type="Proteomes" id="UP000030687">
    <property type="component" value="Unassembled WGS sequence"/>
</dbReference>
<evidence type="ECO:0000313" key="2">
    <source>
        <dbReference type="EMBL" id="ESR38343.1"/>
    </source>
</evidence>
<reference evidence="2 3" key="1">
    <citation type="submission" date="2013-10" db="EMBL/GenBank/DDBJ databases">
        <authorList>
            <consortium name="International Citrus Genome Consortium"/>
            <person name="Jenkins J."/>
            <person name="Schmutz J."/>
            <person name="Prochnik S."/>
            <person name="Rokhsar D."/>
            <person name="Gmitter F."/>
            <person name="Ollitrault P."/>
            <person name="Machado M."/>
            <person name="Talon M."/>
            <person name="Wincker P."/>
            <person name="Jaillon O."/>
            <person name="Morgante M."/>
        </authorList>
    </citation>
    <scope>NUCLEOTIDE SEQUENCE</scope>
    <source>
        <strain evidence="3">cv. Clemenules</strain>
    </source>
</reference>
<proteinExistence type="predicted"/>
<feature type="transmembrane region" description="Helical" evidence="1">
    <location>
        <begin position="7"/>
        <end position="29"/>
    </location>
</feature>